<evidence type="ECO:0000313" key="4">
    <source>
        <dbReference type="Ensembl" id="ENSMCSP00000016047.1"/>
    </source>
</evidence>
<dbReference type="Gene3D" id="1.10.418.10">
    <property type="entry name" value="Calponin-like domain"/>
    <property type="match status" value="1"/>
</dbReference>
<feature type="domain" description="Calponin-homology (CH)" evidence="3">
    <location>
        <begin position="606"/>
        <end position="719"/>
    </location>
</feature>
<dbReference type="PANTHER" id="PTHR48051:SF44">
    <property type="entry name" value="LEUCINE RICH REPEATS AND CALPONIN HOMOLOGY DOMAIN CONTAINING 3"/>
    <property type="match status" value="1"/>
</dbReference>
<dbReference type="InterPro" id="IPR032675">
    <property type="entry name" value="LRR_dom_sf"/>
</dbReference>
<dbReference type="Proteomes" id="UP000694560">
    <property type="component" value="Unplaced"/>
</dbReference>
<dbReference type="AlphaFoldDB" id="A0A8C5U0V2"/>
<dbReference type="InterPro" id="IPR050216">
    <property type="entry name" value="LRR_domain-containing"/>
</dbReference>
<dbReference type="Ensembl" id="ENSMCST00000016456.1">
    <property type="protein sequence ID" value="ENSMCSP00000016047.1"/>
    <property type="gene ID" value="ENSMCSG00000011182.1"/>
</dbReference>
<name>A0A8C5U0V2_9PASS</name>
<dbReference type="FunFam" id="1.10.418.10:FF:000021">
    <property type="entry name" value="Leucine-rich repeat and calponin homology domain-containing protein 1 isoform 3"/>
    <property type="match status" value="1"/>
</dbReference>
<keyword evidence="1" id="KW-0433">Leucine-rich repeat</keyword>
<proteinExistence type="predicted"/>
<reference evidence="4" key="2">
    <citation type="submission" date="2025-09" db="UniProtKB">
        <authorList>
            <consortium name="Ensembl"/>
        </authorList>
    </citation>
    <scope>IDENTIFICATION</scope>
</reference>
<evidence type="ECO:0000256" key="2">
    <source>
        <dbReference type="ARBA" id="ARBA00022737"/>
    </source>
</evidence>
<dbReference type="PROSITE" id="PS50021">
    <property type="entry name" value="CH"/>
    <property type="match status" value="1"/>
</dbReference>
<dbReference type="PROSITE" id="PS51450">
    <property type="entry name" value="LRR"/>
    <property type="match status" value="2"/>
</dbReference>
<dbReference type="SUPFAM" id="SSF47576">
    <property type="entry name" value="Calponin-homology domain, CH-domain"/>
    <property type="match status" value="1"/>
</dbReference>
<dbReference type="InterPro" id="IPR036872">
    <property type="entry name" value="CH_dom_sf"/>
</dbReference>
<accession>A0A8C5U0V2</accession>
<dbReference type="CDD" id="cd21272">
    <property type="entry name" value="CH_LRCH3"/>
    <property type="match status" value="1"/>
</dbReference>
<dbReference type="InterPro" id="IPR003591">
    <property type="entry name" value="Leu-rich_rpt_typical-subtyp"/>
</dbReference>
<dbReference type="Pfam" id="PF00307">
    <property type="entry name" value="CH"/>
    <property type="match status" value="1"/>
</dbReference>
<keyword evidence="5" id="KW-1185">Reference proteome</keyword>
<evidence type="ECO:0000313" key="5">
    <source>
        <dbReference type="Proteomes" id="UP000694560"/>
    </source>
</evidence>
<dbReference type="InterPro" id="IPR001715">
    <property type="entry name" value="CH_dom"/>
</dbReference>
<dbReference type="SMART" id="SM00033">
    <property type="entry name" value="CH"/>
    <property type="match status" value="1"/>
</dbReference>
<sequence length="732" mass="81667">MRVPHVAAQALIVAVTYLDSNKLLSSTPRAAGTVSGSAVPAGGTSSGNAAAGWSRCRRAAAAHALLPRALSCAVRLDRALEEAAVSGTLSLSGRKLRDYPRASAAQHDLSDTTQADLSRNRLSELPAEACHFVSLETLNLYQNCIRYIPEAVLNLQSLTFLNISRNQLSTLPIHLCSLPLKVLIASNNKLVSIPEEIGLLRHLTELDVSCNEIQTIPPQIGHLESLRDLNVRRNNLVRLPEELAELPLIRLDFSCNKITTIPVCYRNLRHLQSIMLENNPLQSPPAQICIKGKIHIFKYLNIEACKIAPDLPDYDRRPMGFGSCHEELYSGRPYGALDSGFNSVDSGDKRWSGNEPTDEFSDLPLRVAEITKEQRLRRESQYQENRGSAVISNGGVEHDLDQIDYIDSCATEEEEEEVRQPKGMDSDSLSSQFMAYIDQRRISNESSPVKPVSIREFQRVPNADSELHRRHIERTRREAQLAALQYEEERMRTKQIQREAVLDFVKFVLFNYHIAEPISYLNSNHFLLPPSFPVPFHICLVHLSPPYPGHAAPPSYRNPSQRPESFLFRTAVRDEAKKAVASSSTCALSPADDSADARVRQNSKQREEELQLIEQLRKNIESRLKVSLPSDLGAALTDGVVLCHLANHVRPRSVPSIHVPSPAVPRLTMAKCRRNVENFLEACRRIGVPQEQLCLPLHILEEKGLTQVAVTVQALLELAPPKQQPLHHLSAV</sequence>
<organism evidence="4 5">
    <name type="scientific">Malurus cyaneus samueli</name>
    <dbReference type="NCBI Taxonomy" id="2593467"/>
    <lineage>
        <taxon>Eukaryota</taxon>
        <taxon>Metazoa</taxon>
        <taxon>Chordata</taxon>
        <taxon>Craniata</taxon>
        <taxon>Vertebrata</taxon>
        <taxon>Euteleostomi</taxon>
        <taxon>Archelosauria</taxon>
        <taxon>Archosauria</taxon>
        <taxon>Dinosauria</taxon>
        <taxon>Saurischia</taxon>
        <taxon>Theropoda</taxon>
        <taxon>Coelurosauria</taxon>
        <taxon>Aves</taxon>
        <taxon>Neognathae</taxon>
        <taxon>Neoaves</taxon>
        <taxon>Telluraves</taxon>
        <taxon>Australaves</taxon>
        <taxon>Passeriformes</taxon>
        <taxon>Meliphagoidea</taxon>
        <taxon>Maluridae</taxon>
        <taxon>Malurus</taxon>
    </lineage>
</organism>
<dbReference type="FunFam" id="3.80.10.10:FF:000007">
    <property type="entry name" value="Leucine-rich repeat and calponin homology domain-containing protein 1 isoform 3"/>
    <property type="match status" value="1"/>
</dbReference>
<reference evidence="4" key="1">
    <citation type="submission" date="2025-08" db="UniProtKB">
        <authorList>
            <consortium name="Ensembl"/>
        </authorList>
    </citation>
    <scope>IDENTIFICATION</scope>
</reference>
<protein>
    <submittedName>
        <fullName evidence="4">Leucine rich repeats and calponin homology domain containing 3</fullName>
    </submittedName>
</protein>
<evidence type="ECO:0000256" key="1">
    <source>
        <dbReference type="ARBA" id="ARBA00022614"/>
    </source>
</evidence>
<dbReference type="PANTHER" id="PTHR48051">
    <property type="match status" value="1"/>
</dbReference>
<dbReference type="OrthoDB" id="660555at2759"/>
<dbReference type="SUPFAM" id="SSF52058">
    <property type="entry name" value="L domain-like"/>
    <property type="match status" value="1"/>
</dbReference>
<dbReference type="Pfam" id="PF13855">
    <property type="entry name" value="LRR_8"/>
    <property type="match status" value="2"/>
</dbReference>
<dbReference type="InterPro" id="IPR001611">
    <property type="entry name" value="Leu-rich_rpt"/>
</dbReference>
<dbReference type="GO" id="GO:0005737">
    <property type="term" value="C:cytoplasm"/>
    <property type="evidence" value="ECO:0007669"/>
    <property type="project" value="TreeGrafter"/>
</dbReference>
<dbReference type="SMART" id="SM00369">
    <property type="entry name" value="LRR_TYP"/>
    <property type="match status" value="5"/>
</dbReference>
<dbReference type="SMART" id="SM00364">
    <property type="entry name" value="LRR_BAC"/>
    <property type="match status" value="4"/>
</dbReference>
<evidence type="ECO:0000259" key="3">
    <source>
        <dbReference type="PROSITE" id="PS50021"/>
    </source>
</evidence>
<keyword evidence="2" id="KW-0677">Repeat</keyword>
<dbReference type="Gene3D" id="3.80.10.10">
    <property type="entry name" value="Ribonuclease Inhibitor"/>
    <property type="match status" value="1"/>
</dbReference>